<dbReference type="PANTHER" id="PTHR43808:SF31">
    <property type="entry name" value="N-ACETYL-L-CITRULLINE DEACETYLASE"/>
    <property type="match status" value="1"/>
</dbReference>
<proteinExistence type="inferred from homology"/>
<keyword evidence="4" id="KW-0479">Metal-binding</keyword>
<evidence type="ECO:0000256" key="5">
    <source>
        <dbReference type="ARBA" id="ARBA00022801"/>
    </source>
</evidence>
<comment type="similarity">
    <text evidence="2">Belongs to the peptidase M20A family.</text>
</comment>
<dbReference type="GO" id="GO:0006508">
    <property type="term" value="P:proteolysis"/>
    <property type="evidence" value="ECO:0007669"/>
    <property type="project" value="UniProtKB-KW"/>
</dbReference>
<dbReference type="SUPFAM" id="SSF53187">
    <property type="entry name" value="Zn-dependent exopeptidases"/>
    <property type="match status" value="1"/>
</dbReference>
<dbReference type="InterPro" id="IPR050072">
    <property type="entry name" value="Peptidase_M20A"/>
</dbReference>
<dbReference type="GO" id="GO:0008777">
    <property type="term" value="F:acetylornithine deacetylase activity"/>
    <property type="evidence" value="ECO:0007669"/>
    <property type="project" value="TreeGrafter"/>
</dbReference>
<dbReference type="InterPro" id="IPR036264">
    <property type="entry name" value="Bact_exopeptidase_dim_dom"/>
</dbReference>
<dbReference type="Proteomes" id="UP000297938">
    <property type="component" value="Unassembled WGS sequence"/>
</dbReference>
<dbReference type="STRING" id="2748.CDIV41_40254"/>
<accession>A0A2R8A2F6</accession>
<dbReference type="GO" id="GO:0008237">
    <property type="term" value="F:metallopeptidase activity"/>
    <property type="evidence" value="ECO:0007669"/>
    <property type="project" value="UniProtKB-KW"/>
</dbReference>
<dbReference type="Pfam" id="PF01546">
    <property type="entry name" value="Peptidase_M20"/>
    <property type="match status" value="1"/>
</dbReference>
<evidence type="ECO:0000256" key="7">
    <source>
        <dbReference type="ARBA" id="ARBA00022997"/>
    </source>
</evidence>
<dbReference type="PROSITE" id="PS00758">
    <property type="entry name" value="ARGE_DAPE_CPG2_1"/>
    <property type="match status" value="1"/>
</dbReference>
<comment type="cofactor">
    <cofactor evidence="1">
        <name>Zn(2+)</name>
        <dbReference type="ChEBI" id="CHEBI:29105"/>
    </cofactor>
</comment>
<keyword evidence="5" id="KW-0378">Hydrolase</keyword>
<evidence type="ECO:0000256" key="4">
    <source>
        <dbReference type="ARBA" id="ARBA00022723"/>
    </source>
</evidence>
<comment type="caution">
    <text evidence="9">The sequence shown here is derived from an EMBL/GenBank/DDBJ whole genome shotgun (WGS) entry which is preliminary data.</text>
</comment>
<gene>
    <name evidence="9" type="ORF">CKN69_13110</name>
</gene>
<dbReference type="InterPro" id="IPR002933">
    <property type="entry name" value="Peptidase_M20"/>
</dbReference>
<name>A0A2R8A2F6_CARDV</name>
<organism evidence="9 10">
    <name type="scientific">Carnobacterium divergens</name>
    <name type="common">Lactobacillus divergens</name>
    <dbReference type="NCBI Taxonomy" id="2748"/>
    <lineage>
        <taxon>Bacteria</taxon>
        <taxon>Bacillati</taxon>
        <taxon>Bacillota</taxon>
        <taxon>Bacilli</taxon>
        <taxon>Lactobacillales</taxon>
        <taxon>Carnobacteriaceae</taxon>
        <taxon>Carnobacterium</taxon>
    </lineage>
</organism>
<keyword evidence="3" id="KW-0645">Protease</keyword>
<dbReference type="GO" id="GO:0008270">
    <property type="term" value="F:zinc ion binding"/>
    <property type="evidence" value="ECO:0007669"/>
    <property type="project" value="InterPro"/>
</dbReference>
<dbReference type="PANTHER" id="PTHR43808">
    <property type="entry name" value="ACETYLORNITHINE DEACETYLASE"/>
    <property type="match status" value="1"/>
</dbReference>
<dbReference type="GO" id="GO:0006526">
    <property type="term" value="P:L-arginine biosynthetic process"/>
    <property type="evidence" value="ECO:0007669"/>
    <property type="project" value="TreeGrafter"/>
</dbReference>
<dbReference type="Gene3D" id="3.40.630.10">
    <property type="entry name" value="Zn peptidases"/>
    <property type="match status" value="1"/>
</dbReference>
<evidence type="ECO:0000313" key="9">
    <source>
        <dbReference type="EMBL" id="TFJ23832.1"/>
    </source>
</evidence>
<dbReference type="RefSeq" id="WP_109841991.1">
    <property type="nucleotide sequence ID" value="NZ_CBCPJW010000001.1"/>
</dbReference>
<reference evidence="9 10" key="1">
    <citation type="journal article" date="2018" name="Int. J. Food Microbiol.">
        <title>Growth of Carnobacterium spp. isolated from chilled vacuum-packaged meat under relevant acidic conditions.</title>
        <authorList>
            <person name="Zhang P."/>
            <person name="Badoni M."/>
            <person name="Ganzle M."/>
            <person name="Yang X."/>
        </authorList>
    </citation>
    <scope>NUCLEOTIDE SEQUENCE [LARGE SCALE GENOMIC DNA]</scope>
    <source>
        <strain evidence="9 10">B2</strain>
    </source>
</reference>
<dbReference type="InterPro" id="IPR010964">
    <property type="entry name" value="M20A_pepV-rel"/>
</dbReference>
<dbReference type="InterPro" id="IPR011291">
    <property type="entry name" value="Pept_M20A_peptidaseV"/>
</dbReference>
<sequence>MSIDWKKEVESRKDDLFADLFTLLKIDSVRDDSKASEDAPVGPGPKEALLKFLEIGARDGFVTKNVGNLAGHIEYGAGDETLGVFAHVDVVPVGSGWTNPPFEPVIKDGRLYARGSSDDKGPGMAGYYALKIIKELGLPVSKRVRFIIGTDEESGWKCMDHYLAVEETPDFGFSPDAEFPIINGEKGILTVQLSFGGNTEGGANELISFNSGLRENMVPQDAKAIFISEDATKIEKDFFDFVEQNPITGTCHIEGNQVTIEVVGKGAHGMEPKAGINAATYLATFLTNYSFGSDAKHYLALTAEYLHDDSRATKLGLNYVDAVMGDLTVNPGVFHFTAKEGGSIALNFRFPQGITIEEIEAGLASKLTDFGVTLSRGKAQTPHYVPADDPLVQTLLDVYEKHTGEKGVEKTIGGGTYGRLLKRGVAYGAMFPNSIDTMHQTDEFMAIDDIINATVIYADAIYQLIKSED</sequence>
<keyword evidence="6" id="KW-0862">Zinc</keyword>
<keyword evidence="7" id="KW-0224">Dipeptidase</keyword>
<dbReference type="Gene3D" id="3.30.70.360">
    <property type="match status" value="2"/>
</dbReference>
<dbReference type="SUPFAM" id="SSF55031">
    <property type="entry name" value="Bacterial exopeptidase dimerisation domain"/>
    <property type="match status" value="1"/>
</dbReference>
<dbReference type="AlphaFoldDB" id="A0A2R8A2F6"/>
<dbReference type="GO" id="GO:0016805">
    <property type="term" value="F:dipeptidase activity"/>
    <property type="evidence" value="ECO:0007669"/>
    <property type="project" value="UniProtKB-KW"/>
</dbReference>
<dbReference type="CDD" id="cd03888">
    <property type="entry name" value="M20_PepV"/>
    <property type="match status" value="1"/>
</dbReference>
<keyword evidence="8" id="KW-0482">Metalloprotease</keyword>
<protein>
    <submittedName>
        <fullName evidence="9">Dipeptidase PepV</fullName>
    </submittedName>
</protein>
<evidence type="ECO:0000256" key="3">
    <source>
        <dbReference type="ARBA" id="ARBA00022670"/>
    </source>
</evidence>
<evidence type="ECO:0000256" key="1">
    <source>
        <dbReference type="ARBA" id="ARBA00001947"/>
    </source>
</evidence>
<evidence type="ECO:0000256" key="6">
    <source>
        <dbReference type="ARBA" id="ARBA00022833"/>
    </source>
</evidence>
<evidence type="ECO:0000256" key="8">
    <source>
        <dbReference type="ARBA" id="ARBA00023049"/>
    </source>
</evidence>
<dbReference type="PROSITE" id="PS00759">
    <property type="entry name" value="ARGE_DAPE_CPG2_2"/>
    <property type="match status" value="1"/>
</dbReference>
<dbReference type="NCBIfam" id="TIGR01887">
    <property type="entry name" value="dipeptidaselike"/>
    <property type="match status" value="1"/>
</dbReference>
<dbReference type="NCBIfam" id="TIGR01886">
    <property type="entry name" value="dipeptidase"/>
    <property type="match status" value="1"/>
</dbReference>
<dbReference type="EMBL" id="NRPP01000018">
    <property type="protein sequence ID" value="TFJ23832.1"/>
    <property type="molecule type" value="Genomic_DNA"/>
</dbReference>
<evidence type="ECO:0000256" key="2">
    <source>
        <dbReference type="ARBA" id="ARBA00006247"/>
    </source>
</evidence>
<dbReference type="NCBIfam" id="NF005591">
    <property type="entry name" value="PRK07318.1"/>
    <property type="match status" value="1"/>
</dbReference>
<evidence type="ECO:0000313" key="10">
    <source>
        <dbReference type="Proteomes" id="UP000297938"/>
    </source>
</evidence>
<dbReference type="InterPro" id="IPR001261">
    <property type="entry name" value="ArgE/DapE_CS"/>
</dbReference>